<dbReference type="Gene3D" id="1.10.720.30">
    <property type="entry name" value="SAP domain"/>
    <property type="match status" value="1"/>
</dbReference>
<dbReference type="InterPro" id="IPR036361">
    <property type="entry name" value="SAP_dom_sf"/>
</dbReference>
<evidence type="ECO:0008006" key="11">
    <source>
        <dbReference type="Google" id="ProtNLM"/>
    </source>
</evidence>
<dbReference type="EMBL" id="AMQM01003112">
    <property type="status" value="NOT_ANNOTATED_CDS"/>
    <property type="molecule type" value="Genomic_DNA"/>
</dbReference>
<dbReference type="GO" id="GO:0006357">
    <property type="term" value="P:regulation of transcription by RNA polymerase II"/>
    <property type="evidence" value="ECO:0000318"/>
    <property type="project" value="GO_Central"/>
</dbReference>
<dbReference type="CTD" id="20202513"/>
<feature type="region of interest" description="Disordered" evidence="5">
    <location>
        <begin position="771"/>
        <end position="812"/>
    </location>
</feature>
<dbReference type="AlphaFoldDB" id="T1F113"/>
<evidence type="ECO:0000313" key="8">
    <source>
        <dbReference type="EMBL" id="ESO08926.1"/>
    </source>
</evidence>
<evidence type="ECO:0000256" key="2">
    <source>
        <dbReference type="ARBA" id="ARBA00022884"/>
    </source>
</evidence>
<feature type="compositionally biased region" description="Basic and acidic residues" evidence="5">
    <location>
        <begin position="86"/>
        <end position="104"/>
    </location>
</feature>
<organism evidence="9 10">
    <name type="scientific">Helobdella robusta</name>
    <name type="common">Californian leech</name>
    <dbReference type="NCBI Taxonomy" id="6412"/>
    <lineage>
        <taxon>Eukaryota</taxon>
        <taxon>Metazoa</taxon>
        <taxon>Spiralia</taxon>
        <taxon>Lophotrochozoa</taxon>
        <taxon>Annelida</taxon>
        <taxon>Clitellata</taxon>
        <taxon>Hirudinea</taxon>
        <taxon>Rhynchobdellida</taxon>
        <taxon>Glossiphoniidae</taxon>
        <taxon>Helobdella</taxon>
    </lineage>
</organism>
<reference evidence="9" key="3">
    <citation type="submission" date="2015-06" db="UniProtKB">
        <authorList>
            <consortium name="EnsemblMetazoa"/>
        </authorList>
    </citation>
    <scope>IDENTIFICATION</scope>
</reference>
<comment type="subcellular location">
    <subcellularLocation>
        <location evidence="1">Nucleus</location>
    </subcellularLocation>
</comment>
<dbReference type="GO" id="GO:0003723">
    <property type="term" value="F:RNA binding"/>
    <property type="evidence" value="ECO:0007669"/>
    <property type="project" value="UniProtKB-UniRule"/>
</dbReference>
<dbReference type="PANTHER" id="PTHR15683:SF8">
    <property type="entry name" value="SCAFFOLD ATTACHMENT FACTOR B, ISOFORM B"/>
    <property type="match status" value="1"/>
</dbReference>
<feature type="compositionally biased region" description="Low complexity" evidence="5">
    <location>
        <begin position="453"/>
        <end position="468"/>
    </location>
</feature>
<dbReference type="InParanoid" id="T1F113"/>
<dbReference type="PROSITE" id="PS50102">
    <property type="entry name" value="RRM"/>
    <property type="match status" value="1"/>
</dbReference>
<evidence type="ECO:0000259" key="6">
    <source>
        <dbReference type="PROSITE" id="PS50102"/>
    </source>
</evidence>
<feature type="region of interest" description="Disordered" evidence="5">
    <location>
        <begin position="641"/>
        <end position="668"/>
    </location>
</feature>
<evidence type="ECO:0000313" key="9">
    <source>
        <dbReference type="EnsemblMetazoa" id="HelroP168846"/>
    </source>
</evidence>
<keyword evidence="3" id="KW-0539">Nucleus</keyword>
<feature type="compositionally biased region" description="Polar residues" evidence="5">
    <location>
        <begin position="399"/>
        <end position="415"/>
    </location>
</feature>
<dbReference type="FunFam" id="1.10.720.30:FF:000029">
    <property type="entry name" value="Neurofilament medium polypeptide, putative"/>
    <property type="match status" value="1"/>
</dbReference>
<dbReference type="EMBL" id="KB096023">
    <property type="protein sequence ID" value="ESO08926.1"/>
    <property type="molecule type" value="Genomic_DNA"/>
</dbReference>
<feature type="region of interest" description="Disordered" evidence="5">
    <location>
        <begin position="858"/>
        <end position="910"/>
    </location>
</feature>
<dbReference type="SMART" id="SM00513">
    <property type="entry name" value="SAP"/>
    <property type="match status" value="1"/>
</dbReference>
<feature type="compositionally biased region" description="Polar residues" evidence="5">
    <location>
        <begin position="126"/>
        <end position="137"/>
    </location>
</feature>
<dbReference type="KEGG" id="hro:HELRODRAFT_168846"/>
<dbReference type="Gene3D" id="3.30.70.330">
    <property type="match status" value="1"/>
</dbReference>
<dbReference type="Pfam" id="PF02037">
    <property type="entry name" value="SAP"/>
    <property type="match status" value="1"/>
</dbReference>
<dbReference type="GO" id="GO:0005634">
    <property type="term" value="C:nucleus"/>
    <property type="evidence" value="ECO:0000318"/>
    <property type="project" value="GO_Central"/>
</dbReference>
<feature type="compositionally biased region" description="Basic and acidic residues" evidence="5">
    <location>
        <begin position="420"/>
        <end position="450"/>
    </location>
</feature>
<dbReference type="GO" id="GO:0043565">
    <property type="term" value="F:sequence-specific DNA binding"/>
    <property type="evidence" value="ECO:0000318"/>
    <property type="project" value="GO_Central"/>
</dbReference>
<dbReference type="InterPro" id="IPR035979">
    <property type="entry name" value="RBD_domain_sf"/>
</dbReference>
<sequence>MADQDAYGRIAKKINDLRVIDLKNELEKRNLEKTGVKQALLERLSKALTDEGNNPETFIFFTVAPTKQNSRPFKFIHIYPEEKSDVSYTERESAVEEVGSDRSEMTTAGFEEGSPSPGDKKKLSEGSASSSQLINLDSDTEGTSEKEGEAAATMFKQKSGKTEETCDLLNESNEFEDHLIVDLDGDDFPRMSNGKIIQNDMPMESSCNADDDVEERGIDIDDNDMYDSGNNNNNEEDEYSLEINDDEDNDNDMYNNNVQDNASGSLVIQGYHIDTDKDETDSDLAINISDFPHELQRTSSNLDSSSELLRDLEHADDDFLNHEDGTLVPEEEINEDKLLSLHADEATELPHDDKKQPIQHQQQQQPQKSNSTERPGEAIASTDENNNDPNRKDTPVKSADSSLNIKTDVRPNTSPAGALIKEDKEKDHVKVDTAAKNEENKKEKVVDEKSFQSIPASNSSSMSHAVSSDTNISSDVGNVNKKRCIYCGLGKTSLTQQNLFAIVDLKTSIFPSSDPLDINSGTSLTKDGKEMKKLTTTLMSNNSGNNLWVSGLSSTTRAADLKNLFSKYGKVTGAKVVTNAKSPGSKCYGFVTMMTADEVSKCVEFLNRTELHGRMITVDRAKDNSSAQVIVNKKVLSNKTAEASKDSKSIVRKDRDEQDKSKIDDYHHSSRFKYDSRKRSPIRDMLTLEKIREAREKEKERQRERIKRQEEKRQEMMLNRERERQREIEMLQREEANRLAREREKLRLEKQKLELDRMKAEREKIALERERQKREREKLERDREERRKQLLRKSPELKRPPTFGYGATKRPPRASHRSIAVALLITITSIVLAQGEREAGVSMIVRAANAAAAALKQASSLTSSSSRGRGSSPSAKVEWRMCGVKPSSESVMDHRRGLPGNSSGSSSADWSSRRMMSTCFCVTPDEGNAPLDYQHHGHHYPPLQWPAEHTKNILSSNFIAPRSWTSSGMMPSLQSSFAPQFDGPGGSFMPSGSNFMGGLNRGGPGPFESYKSMGPSSGSFRRY</sequence>
<dbReference type="HOGENOM" id="CLU_295659_0_0_1"/>
<dbReference type="RefSeq" id="XP_009012948.1">
    <property type="nucleotide sequence ID" value="XM_009014700.1"/>
</dbReference>
<proteinExistence type="predicted"/>
<evidence type="ECO:0000256" key="3">
    <source>
        <dbReference type="ARBA" id="ARBA00023242"/>
    </source>
</evidence>
<accession>T1F113</accession>
<dbReference type="Pfam" id="PF00076">
    <property type="entry name" value="RRM_1"/>
    <property type="match status" value="1"/>
</dbReference>
<dbReference type="Proteomes" id="UP000015101">
    <property type="component" value="Unassembled WGS sequence"/>
</dbReference>
<dbReference type="OrthoDB" id="79941at2759"/>
<feature type="compositionally biased region" description="Basic and acidic residues" evidence="5">
    <location>
        <begin position="771"/>
        <end position="799"/>
    </location>
</feature>
<dbReference type="InterPro" id="IPR012677">
    <property type="entry name" value="Nucleotide-bd_a/b_plait_sf"/>
</dbReference>
<keyword evidence="10" id="KW-1185">Reference proteome</keyword>
<evidence type="ECO:0000313" key="10">
    <source>
        <dbReference type="Proteomes" id="UP000015101"/>
    </source>
</evidence>
<dbReference type="GO" id="GO:0050684">
    <property type="term" value="P:regulation of mRNA processing"/>
    <property type="evidence" value="ECO:0000318"/>
    <property type="project" value="GO_Central"/>
</dbReference>
<feature type="compositionally biased region" description="Low complexity" evidence="5">
    <location>
        <begin position="858"/>
        <end position="876"/>
    </location>
</feature>
<evidence type="ECO:0000256" key="4">
    <source>
        <dbReference type="PROSITE-ProRule" id="PRU00176"/>
    </source>
</evidence>
<dbReference type="eggNOG" id="KOG4661">
    <property type="taxonomic scope" value="Eukaryota"/>
</dbReference>
<dbReference type="SMART" id="SM00360">
    <property type="entry name" value="RRM"/>
    <property type="match status" value="1"/>
</dbReference>
<protein>
    <recommendedName>
        <fullName evidence="11">SAFB-like transcription modulator</fullName>
    </recommendedName>
</protein>
<reference evidence="8 10" key="2">
    <citation type="journal article" date="2013" name="Nature">
        <title>Insights into bilaterian evolution from three spiralian genomes.</title>
        <authorList>
            <person name="Simakov O."/>
            <person name="Marletaz F."/>
            <person name="Cho S.J."/>
            <person name="Edsinger-Gonzales E."/>
            <person name="Havlak P."/>
            <person name="Hellsten U."/>
            <person name="Kuo D.H."/>
            <person name="Larsson T."/>
            <person name="Lv J."/>
            <person name="Arendt D."/>
            <person name="Savage R."/>
            <person name="Osoegawa K."/>
            <person name="de Jong P."/>
            <person name="Grimwood J."/>
            <person name="Chapman J.A."/>
            <person name="Shapiro H."/>
            <person name="Aerts A."/>
            <person name="Otillar R.P."/>
            <person name="Terry A.Y."/>
            <person name="Boore J.L."/>
            <person name="Grigoriev I.V."/>
            <person name="Lindberg D.R."/>
            <person name="Seaver E.C."/>
            <person name="Weisblat D.A."/>
            <person name="Putnam N.H."/>
            <person name="Rokhsar D.S."/>
        </authorList>
    </citation>
    <scope>NUCLEOTIDE SEQUENCE</scope>
</reference>
<evidence type="ECO:0000256" key="1">
    <source>
        <dbReference type="ARBA" id="ARBA00004123"/>
    </source>
</evidence>
<name>T1F113_HELRO</name>
<dbReference type="GeneID" id="20202513"/>
<feature type="compositionally biased region" description="Low complexity" evidence="5">
    <location>
        <begin position="358"/>
        <end position="367"/>
    </location>
</feature>
<dbReference type="STRING" id="6412.T1F113"/>
<dbReference type="PANTHER" id="PTHR15683">
    <property type="entry name" value="SCAFFOLD ATTACHMENT FACTOR B-RELATED"/>
    <property type="match status" value="1"/>
</dbReference>
<keyword evidence="2 4" id="KW-0694">RNA-binding</keyword>
<dbReference type="InterPro" id="IPR000504">
    <property type="entry name" value="RRM_dom"/>
</dbReference>
<gene>
    <name evidence="9" type="primary">20202513</name>
    <name evidence="8" type="ORF">HELRODRAFT_168846</name>
</gene>
<feature type="compositionally biased region" description="Basic and acidic residues" evidence="5">
    <location>
        <begin position="642"/>
        <end position="668"/>
    </location>
</feature>
<feature type="region of interest" description="Disordered" evidence="5">
    <location>
        <begin position="86"/>
        <end position="164"/>
    </location>
</feature>
<feature type="domain" description="RRM" evidence="6">
    <location>
        <begin position="545"/>
        <end position="623"/>
    </location>
</feature>
<dbReference type="EnsemblMetazoa" id="HelroT168846">
    <property type="protein sequence ID" value="HelroP168846"/>
    <property type="gene ID" value="HelroG168846"/>
</dbReference>
<evidence type="ECO:0000259" key="7">
    <source>
        <dbReference type="PROSITE" id="PS50800"/>
    </source>
</evidence>
<feature type="domain" description="SAP" evidence="7">
    <location>
        <begin position="14"/>
        <end position="48"/>
    </location>
</feature>
<feature type="region of interest" description="Disordered" evidence="5">
    <location>
        <begin position="349"/>
        <end position="473"/>
    </location>
</feature>
<dbReference type="SUPFAM" id="SSF68906">
    <property type="entry name" value="SAP domain"/>
    <property type="match status" value="1"/>
</dbReference>
<evidence type="ECO:0000256" key="5">
    <source>
        <dbReference type="SAM" id="MobiDB-lite"/>
    </source>
</evidence>
<dbReference type="PROSITE" id="PS50800">
    <property type="entry name" value="SAP"/>
    <property type="match status" value="1"/>
</dbReference>
<dbReference type="SUPFAM" id="SSF54928">
    <property type="entry name" value="RNA-binding domain, RBD"/>
    <property type="match status" value="1"/>
</dbReference>
<reference evidence="10" key="1">
    <citation type="submission" date="2012-12" db="EMBL/GenBank/DDBJ databases">
        <authorList>
            <person name="Hellsten U."/>
            <person name="Grimwood J."/>
            <person name="Chapman J.A."/>
            <person name="Shapiro H."/>
            <person name="Aerts A."/>
            <person name="Otillar R.P."/>
            <person name="Terry A.Y."/>
            <person name="Boore J.L."/>
            <person name="Simakov O."/>
            <person name="Marletaz F."/>
            <person name="Cho S.-J."/>
            <person name="Edsinger-Gonzales E."/>
            <person name="Havlak P."/>
            <person name="Kuo D.-H."/>
            <person name="Larsson T."/>
            <person name="Lv J."/>
            <person name="Arendt D."/>
            <person name="Savage R."/>
            <person name="Osoegawa K."/>
            <person name="de Jong P."/>
            <person name="Lindberg D.R."/>
            <person name="Seaver E.C."/>
            <person name="Weisblat D.A."/>
            <person name="Putnam N.H."/>
            <person name="Grigoriev I.V."/>
            <person name="Rokhsar D.S."/>
        </authorList>
    </citation>
    <scope>NUCLEOTIDE SEQUENCE</scope>
</reference>
<dbReference type="InterPro" id="IPR003034">
    <property type="entry name" value="SAP_dom"/>
</dbReference>
<dbReference type="InterPro" id="IPR051738">
    <property type="entry name" value="SAF_Modulators"/>
</dbReference>